<feature type="coiled-coil region" evidence="1">
    <location>
        <begin position="119"/>
        <end position="146"/>
    </location>
</feature>
<evidence type="ECO:0008006" key="4">
    <source>
        <dbReference type="Google" id="ProtNLM"/>
    </source>
</evidence>
<evidence type="ECO:0000256" key="1">
    <source>
        <dbReference type="SAM" id="Coils"/>
    </source>
</evidence>
<evidence type="ECO:0000313" key="3">
    <source>
        <dbReference type="EMBL" id="QJA97247.1"/>
    </source>
</evidence>
<sequence>MKWFKHDTDCDESEGLSYLLSREGFAGYGRWFRLLEIIAAKMDGTDRCHAEYPVQKWCSLLGLKQKKLISFLELSENKLKTKVVCCDNIIKIEVPNLLKKRDEYSKRSGQNQDTIRYKKKEERDKIKDREKELNTYKATNNKQECKEHKNVKNIFREPTFEEVSRYCLERKNSVNAKAWLSHYESNGWLVGRNKMKDWKAAVRTWEHSTISGGNGNAGIRTNRSDPGDKTLQNRTDAELAAIFARRDAAKAAAFDKATGNAARDNEADHKG</sequence>
<dbReference type="EMBL" id="MT143476">
    <property type="protein sequence ID" value="QJA97247.1"/>
    <property type="molecule type" value="Genomic_DNA"/>
</dbReference>
<organism evidence="3">
    <name type="scientific">viral metagenome</name>
    <dbReference type="NCBI Taxonomy" id="1070528"/>
    <lineage>
        <taxon>unclassified sequences</taxon>
        <taxon>metagenomes</taxon>
        <taxon>organismal metagenomes</taxon>
    </lineage>
</organism>
<proteinExistence type="predicted"/>
<protein>
    <recommendedName>
        <fullName evidence="4">Lin1244/Lin1753-like N-terminal domain-containing protein</fullName>
    </recommendedName>
</protein>
<keyword evidence="1" id="KW-0175">Coiled coil</keyword>
<reference evidence="3" key="1">
    <citation type="submission" date="2020-03" db="EMBL/GenBank/DDBJ databases">
        <title>The deep terrestrial virosphere.</title>
        <authorList>
            <person name="Holmfeldt K."/>
            <person name="Nilsson E."/>
            <person name="Simone D."/>
            <person name="Lopez-Fernandez M."/>
            <person name="Wu X."/>
            <person name="de Brujin I."/>
            <person name="Lundin D."/>
            <person name="Andersson A."/>
            <person name="Bertilsson S."/>
            <person name="Dopson M."/>
        </authorList>
    </citation>
    <scope>NUCLEOTIDE SEQUENCE</scope>
    <source>
        <strain evidence="3">MM415B06468</strain>
    </source>
</reference>
<gene>
    <name evidence="3" type="ORF">MM415B06468_0008</name>
</gene>
<dbReference type="AlphaFoldDB" id="A0A6M3LPE1"/>
<accession>A0A6M3LPE1</accession>
<evidence type="ECO:0000256" key="2">
    <source>
        <dbReference type="SAM" id="MobiDB-lite"/>
    </source>
</evidence>
<name>A0A6M3LPE1_9ZZZZ</name>
<feature type="region of interest" description="Disordered" evidence="2">
    <location>
        <begin position="209"/>
        <end position="232"/>
    </location>
</feature>